<name>A0A6J6DER5_9ZZZZ</name>
<organism evidence="2">
    <name type="scientific">freshwater metagenome</name>
    <dbReference type="NCBI Taxonomy" id="449393"/>
    <lineage>
        <taxon>unclassified sequences</taxon>
        <taxon>metagenomes</taxon>
        <taxon>ecological metagenomes</taxon>
    </lineage>
</organism>
<proteinExistence type="predicted"/>
<dbReference type="EMBL" id="CAEZTH010000051">
    <property type="protein sequence ID" value="CAB4562560.1"/>
    <property type="molecule type" value="Genomic_DNA"/>
</dbReference>
<dbReference type="AlphaFoldDB" id="A0A6J6DER5"/>
<dbReference type="Gene3D" id="1.10.490.50">
    <property type="entry name" value="Antibiotic binding domain of TipA-like multidrug resistance regulators"/>
    <property type="match status" value="1"/>
</dbReference>
<dbReference type="InterPro" id="IPR012925">
    <property type="entry name" value="TipAS_dom"/>
</dbReference>
<dbReference type="SUPFAM" id="SSF89082">
    <property type="entry name" value="Antibiotic binding domain of TipA-like multidrug resistance regulators"/>
    <property type="match status" value="1"/>
</dbReference>
<gene>
    <name evidence="2" type="ORF">UFOPK1639_00545</name>
</gene>
<sequence>MSNLFGYHSGQYVNNYSEAENKQFTAAFSQITEGFRVAMEQGLGAEDEKVQELVRQHYEFCLQFWKPDRDSYKSLAMSYILPSPYQESYEAVANGLGQYHYDAMVIFADKNL</sequence>
<dbReference type="InterPro" id="IPR036244">
    <property type="entry name" value="TipA-like_antibiotic-bd"/>
</dbReference>
<protein>
    <submittedName>
        <fullName evidence="2">Unannotated protein</fullName>
    </submittedName>
</protein>
<accession>A0A6J6DER5</accession>
<evidence type="ECO:0000313" key="2">
    <source>
        <dbReference type="EMBL" id="CAB4562560.1"/>
    </source>
</evidence>
<feature type="domain" description="TipAS antibiotic-recognition" evidence="1">
    <location>
        <begin position="10"/>
        <end position="107"/>
    </location>
</feature>
<dbReference type="Pfam" id="PF07739">
    <property type="entry name" value="TipAS"/>
    <property type="match status" value="1"/>
</dbReference>
<reference evidence="2" key="1">
    <citation type="submission" date="2020-05" db="EMBL/GenBank/DDBJ databases">
        <authorList>
            <person name="Chiriac C."/>
            <person name="Salcher M."/>
            <person name="Ghai R."/>
            <person name="Kavagutti S V."/>
        </authorList>
    </citation>
    <scope>NUCLEOTIDE SEQUENCE</scope>
</reference>
<evidence type="ECO:0000259" key="1">
    <source>
        <dbReference type="Pfam" id="PF07739"/>
    </source>
</evidence>